<gene>
    <name evidence="4" type="ORF">AXG93_2508s1170</name>
</gene>
<dbReference type="PROSITE" id="PS50966">
    <property type="entry name" value="ZF_SWIM"/>
    <property type="match status" value="1"/>
</dbReference>
<evidence type="ECO:0000256" key="1">
    <source>
        <dbReference type="PROSITE-ProRule" id="PRU00325"/>
    </source>
</evidence>
<keyword evidence="1" id="KW-0479">Metal-binding</keyword>
<proteinExistence type="predicted"/>
<dbReference type="EMBL" id="LVLJ01001166">
    <property type="protein sequence ID" value="OAE31153.1"/>
    <property type="molecule type" value="Genomic_DNA"/>
</dbReference>
<dbReference type="Pfam" id="PF04434">
    <property type="entry name" value="SWIM"/>
    <property type="match status" value="1"/>
</dbReference>
<dbReference type="PANTHER" id="PTHR36756">
    <property type="entry name" value="EXPRESSED PROTEIN"/>
    <property type="match status" value="1"/>
</dbReference>
<keyword evidence="1" id="KW-0862">Zinc</keyword>
<feature type="compositionally biased region" description="Acidic residues" evidence="2">
    <location>
        <begin position="227"/>
        <end position="260"/>
    </location>
</feature>
<dbReference type="AlphaFoldDB" id="A0A176WEU6"/>
<organism evidence="4 5">
    <name type="scientific">Marchantia polymorpha subsp. ruderalis</name>
    <dbReference type="NCBI Taxonomy" id="1480154"/>
    <lineage>
        <taxon>Eukaryota</taxon>
        <taxon>Viridiplantae</taxon>
        <taxon>Streptophyta</taxon>
        <taxon>Embryophyta</taxon>
        <taxon>Marchantiophyta</taxon>
        <taxon>Marchantiopsida</taxon>
        <taxon>Marchantiidae</taxon>
        <taxon>Marchantiales</taxon>
        <taxon>Marchantiaceae</taxon>
        <taxon>Marchantia</taxon>
    </lineage>
</organism>
<feature type="compositionally biased region" description="Polar residues" evidence="2">
    <location>
        <begin position="367"/>
        <end position="379"/>
    </location>
</feature>
<name>A0A176WEU6_MARPO</name>
<comment type="caution">
    <text evidence="4">The sequence shown here is derived from an EMBL/GenBank/DDBJ whole genome shotgun (WGS) entry which is preliminary data.</text>
</comment>
<dbReference type="GO" id="GO:0008270">
    <property type="term" value="F:zinc ion binding"/>
    <property type="evidence" value="ECO:0007669"/>
    <property type="project" value="UniProtKB-KW"/>
</dbReference>
<protein>
    <recommendedName>
        <fullName evidence="3">SWIM-type domain-containing protein</fullName>
    </recommendedName>
</protein>
<feature type="compositionally biased region" description="Basic residues" evidence="2">
    <location>
        <begin position="268"/>
        <end position="278"/>
    </location>
</feature>
<feature type="region of interest" description="Disordered" evidence="2">
    <location>
        <begin position="367"/>
        <end position="398"/>
    </location>
</feature>
<reference evidence="4" key="1">
    <citation type="submission" date="2016-03" db="EMBL/GenBank/DDBJ databases">
        <title>Mechanisms controlling the formation of the plant cell surface in tip-growing cells are functionally conserved among land plants.</title>
        <authorList>
            <person name="Honkanen S."/>
            <person name="Jones V.A."/>
            <person name="Morieri G."/>
            <person name="Champion C."/>
            <person name="Hetherington A.J."/>
            <person name="Kelly S."/>
            <person name="Saint-Marcoux D."/>
            <person name="Proust H."/>
            <person name="Prescott H."/>
            <person name="Dolan L."/>
        </authorList>
    </citation>
    <scope>NUCLEOTIDE SEQUENCE [LARGE SCALE GENOMIC DNA]</scope>
    <source>
        <tissue evidence="4">Whole gametophyte</tissue>
    </source>
</reference>
<keyword evidence="5" id="KW-1185">Reference proteome</keyword>
<dbReference type="PANTHER" id="PTHR36756:SF1">
    <property type="entry name" value="EXPRESSED PROTEIN"/>
    <property type="match status" value="1"/>
</dbReference>
<dbReference type="Proteomes" id="UP000077202">
    <property type="component" value="Unassembled WGS sequence"/>
</dbReference>
<evidence type="ECO:0000256" key="2">
    <source>
        <dbReference type="SAM" id="MobiDB-lite"/>
    </source>
</evidence>
<dbReference type="InterPro" id="IPR007527">
    <property type="entry name" value="Znf_SWIM"/>
</dbReference>
<accession>A0A176WEU6</accession>
<evidence type="ECO:0000313" key="4">
    <source>
        <dbReference type="EMBL" id="OAE31153.1"/>
    </source>
</evidence>
<feature type="compositionally biased region" description="Basic and acidic residues" evidence="2">
    <location>
        <begin position="279"/>
        <end position="304"/>
    </location>
</feature>
<sequence>MAELDSVAKIKKLVFDSVFKRAQDIAASNSLLNISFEGDFLETCTADCKGSSSLDVYKLNIHIIGAKVIGKCSCPASAKAKDGLCKHVIALLLRRSDRLLEKSASFSRARKQEDFMDEYPIERIGSPEEEEEKGELEASPSKLRKPMTDENALVPVLTRQSPKHATSKRALPAWMLGVAGYAAASGESSKASKPKKRAAVERPASQPPRPTKRTRRPSQPLKVTNDPDQEEDPGEVDVAEPVEDPFDEDEPVVEDGDEAVELFSVKTRSGRSRKPMRPRSRDEMEIQKQHAGEIECNKGDENVGTRKGKGKGQPQPRTKSRRVVGKLIEVESDLSDNEKVVSPSCNDEGGVLENVTDDDLMLLAQQHVANENGRISQGAPSAPDDNVSEKQLPAKKSSRFSLNKWKEISSEKLDTGDFRSLTAGSLDLETLKEYTQNSSQILAEQSTQGAGDEDYPSVRTTSAAEGDTFTVHEPIDPAMSVDRDSVANDMLGLIFGSSLSACVVPKSPGPRTVVSSDIGGGRSNSGIDADGFIAVKASPSYREASAGSAPKILPAAVTKNTEDLSVEFKPKKKSSLKDKIKMLLD</sequence>
<feature type="region of interest" description="Disordered" evidence="2">
    <location>
        <begin position="185"/>
        <end position="323"/>
    </location>
</feature>
<feature type="domain" description="SWIM-type" evidence="3">
    <location>
        <begin position="57"/>
        <end position="96"/>
    </location>
</feature>
<evidence type="ECO:0000313" key="5">
    <source>
        <dbReference type="Proteomes" id="UP000077202"/>
    </source>
</evidence>
<evidence type="ECO:0000259" key="3">
    <source>
        <dbReference type="PROSITE" id="PS50966"/>
    </source>
</evidence>
<feature type="region of interest" description="Disordered" evidence="2">
    <location>
        <begin position="117"/>
        <end position="168"/>
    </location>
</feature>
<keyword evidence="1" id="KW-0863">Zinc-finger</keyword>